<dbReference type="EMBL" id="JAPZBO010000002">
    <property type="protein sequence ID" value="KAJ5324749.1"/>
    <property type="molecule type" value="Genomic_DNA"/>
</dbReference>
<dbReference type="InterPro" id="IPR007219">
    <property type="entry name" value="XnlR_reg_dom"/>
</dbReference>
<reference evidence="4" key="1">
    <citation type="submission" date="2022-12" db="EMBL/GenBank/DDBJ databases">
        <authorList>
            <person name="Petersen C."/>
        </authorList>
    </citation>
    <scope>NUCLEOTIDE SEQUENCE</scope>
    <source>
        <strain evidence="4">IBT 21472</strain>
    </source>
</reference>
<dbReference type="PANTHER" id="PTHR47256:SF10">
    <property type="entry name" value="ZN(II)2CYS6 TRANSCRIPTION FACTOR (EUROFUNG)"/>
    <property type="match status" value="1"/>
</dbReference>
<evidence type="ECO:0000313" key="5">
    <source>
        <dbReference type="Proteomes" id="UP001147746"/>
    </source>
</evidence>
<gene>
    <name evidence="4" type="ORF">N7476_003349</name>
</gene>
<dbReference type="GO" id="GO:0006351">
    <property type="term" value="P:DNA-templated transcription"/>
    <property type="evidence" value="ECO:0007669"/>
    <property type="project" value="InterPro"/>
</dbReference>
<feature type="region of interest" description="Disordered" evidence="2">
    <location>
        <begin position="1"/>
        <end position="54"/>
    </location>
</feature>
<evidence type="ECO:0000256" key="1">
    <source>
        <dbReference type="ARBA" id="ARBA00023242"/>
    </source>
</evidence>
<keyword evidence="5" id="KW-1185">Reference proteome</keyword>
<dbReference type="AlphaFoldDB" id="A0A9W9Q5H7"/>
<organism evidence="4 5">
    <name type="scientific">Penicillium atrosanguineum</name>
    <dbReference type="NCBI Taxonomy" id="1132637"/>
    <lineage>
        <taxon>Eukaryota</taxon>
        <taxon>Fungi</taxon>
        <taxon>Dikarya</taxon>
        <taxon>Ascomycota</taxon>
        <taxon>Pezizomycotina</taxon>
        <taxon>Eurotiomycetes</taxon>
        <taxon>Eurotiomycetidae</taxon>
        <taxon>Eurotiales</taxon>
        <taxon>Aspergillaceae</taxon>
        <taxon>Penicillium</taxon>
    </lineage>
</organism>
<evidence type="ECO:0000259" key="3">
    <source>
        <dbReference type="Pfam" id="PF04082"/>
    </source>
</evidence>
<dbReference type="GO" id="GO:0008270">
    <property type="term" value="F:zinc ion binding"/>
    <property type="evidence" value="ECO:0007669"/>
    <property type="project" value="InterPro"/>
</dbReference>
<comment type="caution">
    <text evidence="4">The sequence shown here is derived from an EMBL/GenBank/DDBJ whole genome shotgun (WGS) entry which is preliminary data.</text>
</comment>
<protein>
    <submittedName>
        <fullName evidence="4">Transcription factor</fullName>
    </submittedName>
</protein>
<dbReference type="CDD" id="cd12148">
    <property type="entry name" value="fungal_TF_MHR"/>
    <property type="match status" value="1"/>
</dbReference>
<evidence type="ECO:0000313" key="4">
    <source>
        <dbReference type="EMBL" id="KAJ5324749.1"/>
    </source>
</evidence>
<accession>A0A9W9Q5H7</accession>
<dbReference type="GO" id="GO:0003677">
    <property type="term" value="F:DNA binding"/>
    <property type="evidence" value="ECO:0007669"/>
    <property type="project" value="InterPro"/>
</dbReference>
<dbReference type="Proteomes" id="UP001147746">
    <property type="component" value="Unassembled WGS sequence"/>
</dbReference>
<dbReference type="PANTHER" id="PTHR47256">
    <property type="entry name" value="ZN(II)2CYS6 TRANSCRIPTION FACTOR (EUROFUNG)-RELATED"/>
    <property type="match status" value="1"/>
</dbReference>
<dbReference type="Pfam" id="PF04082">
    <property type="entry name" value="Fungal_trans"/>
    <property type="match status" value="1"/>
</dbReference>
<name>A0A9W9Q5H7_9EURO</name>
<sequence length="633" mass="71857">MAEDSQETGNVPAGHMSLLHETDQSADEKMSHHDDSKQLPALAPGPPQADCRFDPTRDLRRKVAVKRTIKELSDYKDLLETLLASIRSDPQEKLYELIELIRNNGSLRDIARSVGNPVTKFTDSETLSRASLATLSEFEDIKPRRRSEPDLIPTSPEEEYPRESPRAKFHPYARVALETLCDIPLFKVPARPWTEVTDDSDFVSHLVSLYFTWDHPCAQYLDQKIFIDHMKRGDTSSQFCTPLLVNSLLSMACVYSDSPDAFFNLEDTFSRGQHFLQEAERLWAAQRGRQTLPNIQALLMMCSVLLSQGEIQQGWFLLRQAAQMGQDMGLLMLPRTVNPFKEYIGFAMPSASELSDDEVKRKDGDEGSILHQMEHIRTITAWGIFNLNSVTSLPPPISKVSMGGDADFEWTPYPRLNKITYAPKLARLPQLRQGMAELTDILAHIQELLHDQSLASSIQALSAMAEAPYERLRQWLANWPDPLQIEKEPTPQVLILRIKCHQAIMNLLEMMIQRDSQGSMTQKLQQEWCQQVAEMAQCFRIHRQAYGLKYIPSQVVDAVQSSLRILVHQLEIEEVRHAFVEFCRFGMAMSRTFTPTADAIYAIQSLAQRGVVMLPPEAIAILEGFDFRGGQEA</sequence>
<feature type="compositionally biased region" description="Basic and acidic residues" evidence="2">
    <location>
        <begin position="18"/>
        <end position="37"/>
    </location>
</feature>
<feature type="domain" description="Xylanolytic transcriptional activator regulatory" evidence="3">
    <location>
        <begin position="208"/>
        <end position="385"/>
    </location>
</feature>
<dbReference type="InterPro" id="IPR053187">
    <property type="entry name" value="Notoamide_regulator"/>
</dbReference>
<proteinExistence type="predicted"/>
<keyword evidence="1" id="KW-0539">Nucleus</keyword>
<feature type="region of interest" description="Disordered" evidence="2">
    <location>
        <begin position="145"/>
        <end position="164"/>
    </location>
</feature>
<reference evidence="4" key="2">
    <citation type="journal article" date="2023" name="IMA Fungus">
        <title>Comparative genomic study of the Penicillium genus elucidates a diverse pangenome and 15 lateral gene transfer events.</title>
        <authorList>
            <person name="Petersen C."/>
            <person name="Sorensen T."/>
            <person name="Nielsen M.R."/>
            <person name="Sondergaard T.E."/>
            <person name="Sorensen J.L."/>
            <person name="Fitzpatrick D.A."/>
            <person name="Frisvad J.C."/>
            <person name="Nielsen K.L."/>
        </authorList>
    </citation>
    <scope>NUCLEOTIDE SEQUENCE</scope>
    <source>
        <strain evidence="4">IBT 21472</strain>
    </source>
</reference>
<evidence type="ECO:0000256" key="2">
    <source>
        <dbReference type="SAM" id="MobiDB-lite"/>
    </source>
</evidence>